<dbReference type="RefSeq" id="WP_109610121.1">
    <property type="nucleotide sequence ID" value="NZ_QGHA01000015.1"/>
</dbReference>
<evidence type="ECO:0000313" key="11">
    <source>
        <dbReference type="EMBL" id="PWK70036.1"/>
    </source>
</evidence>
<organism evidence="11 12">
    <name type="scientific">Mucilaginibacter oryzae</name>
    <dbReference type="NCBI Taxonomy" id="468058"/>
    <lineage>
        <taxon>Bacteria</taxon>
        <taxon>Pseudomonadati</taxon>
        <taxon>Bacteroidota</taxon>
        <taxon>Sphingobacteriia</taxon>
        <taxon>Sphingobacteriales</taxon>
        <taxon>Sphingobacteriaceae</taxon>
        <taxon>Mucilaginibacter</taxon>
    </lineage>
</organism>
<comment type="caution">
    <text evidence="11">The sequence shown here is derived from an EMBL/GenBank/DDBJ whole genome shotgun (WGS) entry which is preliminary data.</text>
</comment>
<accession>A0A316GYQ9</accession>
<dbReference type="InterPro" id="IPR051474">
    <property type="entry name" value="Anti-sigma-K/W_factor"/>
</dbReference>
<dbReference type="GO" id="GO:0005886">
    <property type="term" value="C:plasma membrane"/>
    <property type="evidence" value="ECO:0007669"/>
    <property type="project" value="UniProtKB-SubCell"/>
</dbReference>
<feature type="domain" description="Anti-sigma K factor RskA C-terminal" evidence="10">
    <location>
        <begin position="112"/>
        <end position="265"/>
    </location>
</feature>
<dbReference type="AlphaFoldDB" id="A0A316GYQ9"/>
<evidence type="ECO:0000256" key="9">
    <source>
        <dbReference type="SAM" id="Phobius"/>
    </source>
</evidence>
<dbReference type="Proteomes" id="UP000245678">
    <property type="component" value="Unassembled WGS sequence"/>
</dbReference>
<feature type="transmembrane region" description="Helical" evidence="9">
    <location>
        <begin position="110"/>
        <end position="130"/>
    </location>
</feature>
<comment type="subcellular location">
    <subcellularLocation>
        <location evidence="2">Cell membrane</location>
    </subcellularLocation>
    <subcellularLocation>
        <location evidence="1">Membrane</location>
        <topology evidence="1">Single-pass membrane protein</topology>
    </subcellularLocation>
</comment>
<sequence length="275" mass="30158">MEDVKAYIESGILELYVLGDVSPAEKQQVEEIALKYPVVKAELDAIEQSMEFYAEENAIEPPEHLRNRILGSLLTNFSDDNNFPTPTHANRDNVVPIATPKKEKINFYKYAFAACLALLIGCTIALVNVYKRLQLSDTQLSAMQAQNQHFSTTVSAKDDELNLLRDTSYKLIRLKGTAKSPNSALTVAFSPSKHKVIIDMNGSKMPVNDKAHQYQLWALVGGKPVDLGVFDATADSSGFKNMKAIAAADAFAVTLEPRGGSANPTLSEMMVLGNF</sequence>
<evidence type="ECO:0000313" key="12">
    <source>
        <dbReference type="Proteomes" id="UP000245678"/>
    </source>
</evidence>
<evidence type="ECO:0000256" key="3">
    <source>
        <dbReference type="ARBA" id="ARBA00022475"/>
    </source>
</evidence>
<reference evidence="11 12" key="1">
    <citation type="submission" date="2018-05" db="EMBL/GenBank/DDBJ databases">
        <title>Genomic Encyclopedia of Archaeal and Bacterial Type Strains, Phase II (KMG-II): from individual species to whole genera.</title>
        <authorList>
            <person name="Goeker M."/>
        </authorList>
    </citation>
    <scope>NUCLEOTIDE SEQUENCE [LARGE SCALE GENOMIC DNA]</scope>
    <source>
        <strain evidence="11 12">DSM 19975</strain>
    </source>
</reference>
<keyword evidence="5 9" id="KW-1133">Transmembrane helix</keyword>
<protein>
    <recommendedName>
        <fullName evidence="8">Regulator of SigK</fullName>
    </recommendedName>
    <alternativeName>
        <fullName evidence="7">Sigma-K anti-sigma factor RskA</fullName>
    </alternativeName>
</protein>
<evidence type="ECO:0000256" key="7">
    <source>
        <dbReference type="ARBA" id="ARBA00029829"/>
    </source>
</evidence>
<keyword evidence="6 9" id="KW-0472">Membrane</keyword>
<evidence type="ECO:0000256" key="1">
    <source>
        <dbReference type="ARBA" id="ARBA00004167"/>
    </source>
</evidence>
<proteinExistence type="predicted"/>
<keyword evidence="3" id="KW-1003">Cell membrane</keyword>
<gene>
    <name evidence="11" type="ORF">LX99_04689</name>
</gene>
<keyword evidence="12" id="KW-1185">Reference proteome</keyword>
<evidence type="ECO:0000256" key="4">
    <source>
        <dbReference type="ARBA" id="ARBA00022692"/>
    </source>
</evidence>
<dbReference type="Gene3D" id="1.10.10.1320">
    <property type="entry name" value="Anti-sigma factor, zinc-finger domain"/>
    <property type="match status" value="1"/>
</dbReference>
<evidence type="ECO:0000256" key="5">
    <source>
        <dbReference type="ARBA" id="ARBA00022989"/>
    </source>
</evidence>
<name>A0A316GYQ9_9SPHI</name>
<evidence type="ECO:0000256" key="8">
    <source>
        <dbReference type="ARBA" id="ARBA00030803"/>
    </source>
</evidence>
<dbReference type="GO" id="GO:0006417">
    <property type="term" value="P:regulation of translation"/>
    <property type="evidence" value="ECO:0007669"/>
    <property type="project" value="TreeGrafter"/>
</dbReference>
<evidence type="ECO:0000256" key="2">
    <source>
        <dbReference type="ARBA" id="ARBA00004236"/>
    </source>
</evidence>
<evidence type="ECO:0000259" key="10">
    <source>
        <dbReference type="Pfam" id="PF10099"/>
    </source>
</evidence>
<keyword evidence="4 9" id="KW-0812">Transmembrane</keyword>
<dbReference type="EMBL" id="QGHA01000015">
    <property type="protein sequence ID" value="PWK70036.1"/>
    <property type="molecule type" value="Genomic_DNA"/>
</dbReference>
<dbReference type="InterPro" id="IPR041916">
    <property type="entry name" value="Anti_sigma_zinc_sf"/>
</dbReference>
<dbReference type="PANTHER" id="PTHR37461:SF1">
    <property type="entry name" value="ANTI-SIGMA-K FACTOR RSKA"/>
    <property type="match status" value="1"/>
</dbReference>
<dbReference type="GO" id="GO:0016989">
    <property type="term" value="F:sigma factor antagonist activity"/>
    <property type="evidence" value="ECO:0007669"/>
    <property type="project" value="TreeGrafter"/>
</dbReference>
<evidence type="ECO:0000256" key="6">
    <source>
        <dbReference type="ARBA" id="ARBA00023136"/>
    </source>
</evidence>
<dbReference type="PANTHER" id="PTHR37461">
    <property type="entry name" value="ANTI-SIGMA-K FACTOR RSKA"/>
    <property type="match status" value="1"/>
</dbReference>
<dbReference type="Pfam" id="PF10099">
    <property type="entry name" value="RskA_C"/>
    <property type="match status" value="1"/>
</dbReference>
<dbReference type="InterPro" id="IPR018764">
    <property type="entry name" value="RskA_C"/>
</dbReference>